<gene>
    <name evidence="3" type="ORF">PXC00_13800</name>
</gene>
<keyword evidence="1" id="KW-1133">Transmembrane helix</keyword>
<protein>
    <submittedName>
        <fullName evidence="3">SLATT domain-containing protein</fullName>
    </submittedName>
</protein>
<evidence type="ECO:0000313" key="4">
    <source>
        <dbReference type="Proteomes" id="UP001300604"/>
    </source>
</evidence>
<feature type="transmembrane region" description="Helical" evidence="1">
    <location>
        <begin position="69"/>
        <end position="88"/>
    </location>
</feature>
<name>A0AA97D8F6_9FIRM</name>
<dbReference type="KEGG" id="carl:PXC00_13800"/>
<dbReference type="Pfam" id="PF18186">
    <property type="entry name" value="SLATT_4"/>
    <property type="match status" value="1"/>
</dbReference>
<keyword evidence="1" id="KW-0472">Membrane</keyword>
<reference evidence="3 4" key="1">
    <citation type="submission" date="2024-06" db="EMBL/GenBank/DDBJ databases">
        <title>Caproicibacterium argilliputei sp. nov, a novel caproic acid producing anaerobic bacterium isolated from pit mud.</title>
        <authorList>
            <person name="Xia S."/>
        </authorList>
    </citation>
    <scope>NUCLEOTIDE SEQUENCE [LARGE SCALE GENOMIC DNA]</scope>
    <source>
        <strain evidence="3 4">ZCY20-5</strain>
    </source>
</reference>
<keyword evidence="1" id="KW-0812">Transmembrane</keyword>
<evidence type="ECO:0000256" key="1">
    <source>
        <dbReference type="SAM" id="Phobius"/>
    </source>
</evidence>
<feature type="domain" description="SMODS and SLOG-associating 2TM effector" evidence="2">
    <location>
        <begin position="12"/>
        <end position="174"/>
    </location>
</feature>
<dbReference type="EMBL" id="CP135996">
    <property type="protein sequence ID" value="WOC32239.1"/>
    <property type="molecule type" value="Genomic_DNA"/>
</dbReference>
<keyword evidence="4" id="KW-1185">Reference proteome</keyword>
<reference evidence="4" key="3">
    <citation type="submission" date="2024-06" db="EMBL/GenBank/DDBJ databases">
        <authorList>
            <person name="Zeng C."/>
        </authorList>
    </citation>
    <scope>NUCLEOTIDE SEQUENCE [LARGE SCALE GENOMIC DNA]</scope>
    <source>
        <strain evidence="4">ZCY20-5</strain>
    </source>
</reference>
<dbReference type="AlphaFoldDB" id="A0AA97D8F6"/>
<reference evidence="4" key="2">
    <citation type="submission" date="2024-06" db="EMBL/GenBank/DDBJ databases">
        <title>Caproicibacterium argilliputei sp. nov, a novel caproic acid producing anaerobic bacterium isolated from pit mud.</title>
        <authorList>
            <person name="Zeng C."/>
        </authorList>
    </citation>
    <scope>NUCLEOTIDE SEQUENCE [LARGE SCALE GENOMIC DNA]</scope>
    <source>
        <strain evidence="4">ZCY20-5</strain>
    </source>
</reference>
<dbReference type="Proteomes" id="UP001300604">
    <property type="component" value="Chromosome"/>
</dbReference>
<sequence>MENSSLDYRKKLYSQIQEEYGKLVYTYTCHFKMADRLSKRNFWIKWGQIGLSAISTGGFLGVLISNKQILLWAGGLCSTALLALTSYLKDKDISTEKTDHIKTANKLWKVREKYLSLLTDFDEISIEEIVRKRDELLDGSSEIYGAAPLTDGESYAAAQAALKTNEEQFFTQEELNKMLPAHLRKNE</sequence>
<evidence type="ECO:0000259" key="2">
    <source>
        <dbReference type="Pfam" id="PF18186"/>
    </source>
</evidence>
<organism evidence="3 4">
    <name type="scientific">Caproicibacterium argilliputei</name>
    <dbReference type="NCBI Taxonomy" id="3030016"/>
    <lineage>
        <taxon>Bacteria</taxon>
        <taxon>Bacillati</taxon>
        <taxon>Bacillota</taxon>
        <taxon>Clostridia</taxon>
        <taxon>Eubacteriales</taxon>
        <taxon>Oscillospiraceae</taxon>
        <taxon>Caproicibacterium</taxon>
    </lineage>
</organism>
<dbReference type="RefSeq" id="WP_275846675.1">
    <property type="nucleotide sequence ID" value="NZ_CP135996.1"/>
</dbReference>
<dbReference type="InterPro" id="IPR040811">
    <property type="entry name" value="SLATT_4"/>
</dbReference>
<accession>A0AA97D8F6</accession>
<proteinExistence type="predicted"/>
<feature type="transmembrane region" description="Helical" evidence="1">
    <location>
        <begin position="42"/>
        <end position="63"/>
    </location>
</feature>
<dbReference type="NCBIfam" id="NF033632">
    <property type="entry name" value="SLATT_4"/>
    <property type="match status" value="1"/>
</dbReference>
<evidence type="ECO:0000313" key="3">
    <source>
        <dbReference type="EMBL" id="WOC32239.1"/>
    </source>
</evidence>